<evidence type="ECO:0000313" key="5">
    <source>
        <dbReference type="EMBL" id="GJE84921.1"/>
    </source>
</evidence>
<dbReference type="OrthoDB" id="544685at2759"/>
<proteinExistence type="predicted"/>
<feature type="compositionally biased region" description="Acidic residues" evidence="2">
    <location>
        <begin position="151"/>
        <end position="160"/>
    </location>
</feature>
<evidence type="ECO:0000256" key="3">
    <source>
        <dbReference type="SAM" id="Phobius"/>
    </source>
</evidence>
<dbReference type="GO" id="GO:0006874">
    <property type="term" value="P:intracellular calcium ion homeostasis"/>
    <property type="evidence" value="ECO:0007669"/>
    <property type="project" value="TreeGrafter"/>
</dbReference>
<feature type="region of interest" description="Disordered" evidence="2">
    <location>
        <begin position="484"/>
        <end position="517"/>
    </location>
</feature>
<dbReference type="PANTHER" id="PTHR31323">
    <property type="entry name" value="MECHANOSENSITIVE ION CHANNEL PROTEIN MSY2"/>
    <property type="match status" value="1"/>
</dbReference>
<name>A0A9P3FYG8_9APHY</name>
<evidence type="ECO:0000256" key="1">
    <source>
        <dbReference type="ARBA" id="ARBA00022837"/>
    </source>
</evidence>
<dbReference type="InterPro" id="IPR011992">
    <property type="entry name" value="EF-hand-dom_pair"/>
</dbReference>
<feature type="compositionally biased region" description="Basic and acidic residues" evidence="2">
    <location>
        <begin position="130"/>
        <end position="140"/>
    </location>
</feature>
<protein>
    <submittedName>
        <fullName evidence="5">Mechanosensitive ion channel-domain-containing protein</fullName>
    </submittedName>
</protein>
<sequence length="950" mass="107488">MANKDTDPAPVRRHSSDYFTQQLSPHRPPHIDIFSTSGEDINSSLPSPPYRREPSSSNLYLGPYPDASPAYKSRSNVDLFTEASAMVDGKHEEHDRSSDGEGEEHPKHIAKTARFEDDVPSPTHSVPQFKRTDSDYDFTRSPRSTSPSIAETDDGEDDYDWDAEEDLVDQEARYEQNMGFRKDSWGFRKVLALTFGSLVGSTLLSGLIITPALLVHFYWYKPHPTEHRRYVKDNVEAWLFWAAANLTISWYLALIVDIVPVVVNYAIAIVWGHVSENVKSKTEMYNSVKDTVKPVFYASSAWASWVIIFTNIYELYDMDNSDNSRAGYTARIYDVIEFLFFFSLVICGQKMLSHAVAFQFHRTAYRERLDEVSEALKVIEKLRAYKPKRSHVKSASQGFGSRSFNALNLLAYSRPGTPTHSRGHTMFVTPTSQSRPPSPSPLEHEIHISRRNTDTTTTDEDADATLVYKSKGKLKAKRAFFTHSPERADSEPITPPHHDQSGSVSPHSYPPRHMHKGDEPEELLDVRAAVKTAAKTVKTAVLHDARNLEGRIDTDLGGLVWDVSSSWEAKRLARAIYNAFRSPTRTYLIPTDFHPAFGSHEEAAAAFRVFDRDNNGDITRAEIKTVLLKVYKERRSLSRSMRDVSVALQTLDNILLFFALVILFFISLSIFGVSVGNSLTSLYSLGIGLSFIFKNACSNAFDAIMFLFVTHPFDTGDRCFIDDENLVVKKMGLFATVFTRQDGTESYYFNSQLFNKFITNARRSGKTGEACTLQIHWRTPMEKLDELEKCMNDWLSKEKNRWFEPSTSVTLQNIKYMRHLEITIGIGHNQNWQDWGLRLARKTAFHAAVAYYCRQLGIIAYEAPMPITYIDPDTQEITAYPGEDEFTDVYWDQDVQSSPSAASPQQAQPPKDYRPSALGFEPPPDGPMPGIRARKSRGRKAGMRAIGADG</sequence>
<feature type="domain" description="EF-hand" evidence="4">
    <location>
        <begin position="598"/>
        <end position="633"/>
    </location>
</feature>
<feature type="compositionally biased region" description="Basic and acidic residues" evidence="2">
    <location>
        <begin position="88"/>
        <end position="117"/>
    </location>
</feature>
<feature type="compositionally biased region" description="Basic and acidic residues" evidence="2">
    <location>
        <begin position="484"/>
        <end position="500"/>
    </location>
</feature>
<dbReference type="GO" id="GO:0005262">
    <property type="term" value="F:calcium channel activity"/>
    <property type="evidence" value="ECO:0007669"/>
    <property type="project" value="TreeGrafter"/>
</dbReference>
<feature type="region of interest" description="Disordered" evidence="2">
    <location>
        <begin position="429"/>
        <end position="463"/>
    </location>
</feature>
<keyword evidence="3" id="KW-0472">Membrane</keyword>
<organism evidence="5 6">
    <name type="scientific">Phanerochaete sordida</name>
    <dbReference type="NCBI Taxonomy" id="48140"/>
    <lineage>
        <taxon>Eukaryota</taxon>
        <taxon>Fungi</taxon>
        <taxon>Dikarya</taxon>
        <taxon>Basidiomycota</taxon>
        <taxon>Agaricomycotina</taxon>
        <taxon>Agaricomycetes</taxon>
        <taxon>Polyporales</taxon>
        <taxon>Phanerochaetaceae</taxon>
        <taxon>Phanerochaete</taxon>
    </lineage>
</organism>
<dbReference type="PROSITE" id="PS00018">
    <property type="entry name" value="EF_HAND_1"/>
    <property type="match status" value="1"/>
</dbReference>
<dbReference type="PANTHER" id="PTHR31323:SF1">
    <property type="entry name" value="MECHANOSENSITIVE ION CHANNEL PROTEIN"/>
    <property type="match status" value="1"/>
</dbReference>
<keyword evidence="3" id="KW-1133">Transmembrane helix</keyword>
<evidence type="ECO:0000259" key="4">
    <source>
        <dbReference type="PROSITE" id="PS50222"/>
    </source>
</evidence>
<dbReference type="EMBL" id="BPQB01000001">
    <property type="protein sequence ID" value="GJE84921.1"/>
    <property type="molecule type" value="Genomic_DNA"/>
</dbReference>
<feature type="region of interest" description="Disordered" evidence="2">
    <location>
        <begin position="894"/>
        <end position="950"/>
    </location>
</feature>
<feature type="region of interest" description="Disordered" evidence="2">
    <location>
        <begin position="1"/>
        <end position="160"/>
    </location>
</feature>
<gene>
    <name evidence="5" type="ORF">PsYK624_009970</name>
</gene>
<dbReference type="InterPro" id="IPR006685">
    <property type="entry name" value="MscS_channel_2nd"/>
</dbReference>
<dbReference type="InterPro" id="IPR002048">
    <property type="entry name" value="EF_hand_dom"/>
</dbReference>
<keyword evidence="3" id="KW-0812">Transmembrane</keyword>
<dbReference type="Pfam" id="PF00924">
    <property type="entry name" value="MS_channel_2nd"/>
    <property type="match status" value="1"/>
</dbReference>
<feature type="transmembrane region" description="Helical" evidence="3">
    <location>
        <begin position="190"/>
        <end position="219"/>
    </location>
</feature>
<dbReference type="Proteomes" id="UP000703269">
    <property type="component" value="Unassembled WGS sequence"/>
</dbReference>
<evidence type="ECO:0000256" key="2">
    <source>
        <dbReference type="SAM" id="MobiDB-lite"/>
    </source>
</evidence>
<dbReference type="InterPro" id="IPR018247">
    <property type="entry name" value="EF_Hand_1_Ca_BS"/>
</dbReference>
<evidence type="ECO:0000313" key="6">
    <source>
        <dbReference type="Proteomes" id="UP000703269"/>
    </source>
</evidence>
<dbReference type="PROSITE" id="PS50222">
    <property type="entry name" value="EF_HAND_2"/>
    <property type="match status" value="1"/>
</dbReference>
<feature type="compositionally biased region" description="Basic and acidic residues" evidence="2">
    <location>
        <begin position="442"/>
        <end position="453"/>
    </location>
</feature>
<feature type="transmembrane region" description="Helical" evidence="3">
    <location>
        <begin position="295"/>
        <end position="316"/>
    </location>
</feature>
<feature type="transmembrane region" description="Helical" evidence="3">
    <location>
        <begin position="654"/>
        <end position="676"/>
    </location>
</feature>
<dbReference type="GO" id="GO:0005509">
    <property type="term" value="F:calcium ion binding"/>
    <property type="evidence" value="ECO:0007669"/>
    <property type="project" value="InterPro"/>
</dbReference>
<dbReference type="AlphaFoldDB" id="A0A9P3FYG8"/>
<dbReference type="Pfam" id="PF25886">
    <property type="entry name" value="Msy1"/>
    <property type="match status" value="1"/>
</dbReference>
<dbReference type="InterPro" id="IPR010920">
    <property type="entry name" value="LSM_dom_sf"/>
</dbReference>
<accession>A0A9P3FYG8</accession>
<feature type="transmembrane region" description="Helical" evidence="3">
    <location>
        <begin position="248"/>
        <end position="274"/>
    </location>
</feature>
<feature type="compositionally biased region" description="Low complexity" evidence="2">
    <location>
        <begin position="896"/>
        <end position="910"/>
    </location>
</feature>
<feature type="compositionally biased region" description="Basic residues" evidence="2">
    <location>
        <begin position="932"/>
        <end position="942"/>
    </location>
</feature>
<dbReference type="SUPFAM" id="SSF50182">
    <property type="entry name" value="Sm-like ribonucleoproteins"/>
    <property type="match status" value="1"/>
</dbReference>
<dbReference type="SUPFAM" id="SSF47473">
    <property type="entry name" value="EF-hand"/>
    <property type="match status" value="1"/>
</dbReference>
<feature type="transmembrane region" description="Helical" evidence="3">
    <location>
        <begin position="336"/>
        <end position="358"/>
    </location>
</feature>
<comment type="caution">
    <text evidence="5">The sequence shown here is derived from an EMBL/GenBank/DDBJ whole genome shotgun (WGS) entry which is preliminary data.</text>
</comment>
<keyword evidence="6" id="KW-1185">Reference proteome</keyword>
<dbReference type="InterPro" id="IPR058650">
    <property type="entry name" value="Msy1/2-like"/>
</dbReference>
<keyword evidence="1" id="KW-0106">Calcium</keyword>
<reference evidence="5 6" key="1">
    <citation type="submission" date="2021-08" db="EMBL/GenBank/DDBJ databases">
        <title>Draft Genome Sequence of Phanerochaete sordida strain YK-624.</title>
        <authorList>
            <person name="Mori T."/>
            <person name="Dohra H."/>
            <person name="Suzuki T."/>
            <person name="Kawagishi H."/>
            <person name="Hirai H."/>
        </authorList>
    </citation>
    <scope>NUCLEOTIDE SEQUENCE [LARGE SCALE GENOMIC DNA]</scope>
    <source>
        <strain evidence="5 6">YK-624</strain>
    </source>
</reference>
<dbReference type="GO" id="GO:0016020">
    <property type="term" value="C:membrane"/>
    <property type="evidence" value="ECO:0007669"/>
    <property type="project" value="InterPro"/>
</dbReference>
<dbReference type="Gene3D" id="1.10.238.10">
    <property type="entry name" value="EF-hand"/>
    <property type="match status" value="1"/>
</dbReference>